<gene>
    <name evidence="1" type="ORF">M404DRAFT_741060</name>
</gene>
<dbReference type="Proteomes" id="UP000054217">
    <property type="component" value="Unassembled WGS sequence"/>
</dbReference>
<keyword evidence="2" id="KW-1185">Reference proteome</keyword>
<reference evidence="1 2" key="1">
    <citation type="submission" date="2014-04" db="EMBL/GenBank/DDBJ databases">
        <authorList>
            <consortium name="DOE Joint Genome Institute"/>
            <person name="Kuo A."/>
            <person name="Kohler A."/>
            <person name="Costa M.D."/>
            <person name="Nagy L.G."/>
            <person name="Floudas D."/>
            <person name="Copeland A."/>
            <person name="Barry K.W."/>
            <person name="Cichocki N."/>
            <person name="Veneault-Fourrey C."/>
            <person name="LaButti K."/>
            <person name="Lindquist E.A."/>
            <person name="Lipzen A."/>
            <person name="Lundell T."/>
            <person name="Morin E."/>
            <person name="Murat C."/>
            <person name="Sun H."/>
            <person name="Tunlid A."/>
            <person name="Henrissat B."/>
            <person name="Grigoriev I.V."/>
            <person name="Hibbett D.S."/>
            <person name="Martin F."/>
            <person name="Nordberg H.P."/>
            <person name="Cantor M.N."/>
            <person name="Hua S.X."/>
        </authorList>
    </citation>
    <scope>NUCLEOTIDE SEQUENCE [LARGE SCALE GENOMIC DNA]</scope>
    <source>
        <strain evidence="1 2">Marx 270</strain>
    </source>
</reference>
<evidence type="ECO:0000313" key="2">
    <source>
        <dbReference type="Proteomes" id="UP000054217"/>
    </source>
</evidence>
<reference evidence="2" key="2">
    <citation type="submission" date="2015-01" db="EMBL/GenBank/DDBJ databases">
        <title>Evolutionary Origins and Diversification of the Mycorrhizal Mutualists.</title>
        <authorList>
            <consortium name="DOE Joint Genome Institute"/>
            <consortium name="Mycorrhizal Genomics Consortium"/>
            <person name="Kohler A."/>
            <person name="Kuo A."/>
            <person name="Nagy L.G."/>
            <person name="Floudas D."/>
            <person name="Copeland A."/>
            <person name="Barry K.W."/>
            <person name="Cichocki N."/>
            <person name="Veneault-Fourrey C."/>
            <person name="LaButti K."/>
            <person name="Lindquist E.A."/>
            <person name="Lipzen A."/>
            <person name="Lundell T."/>
            <person name="Morin E."/>
            <person name="Murat C."/>
            <person name="Riley R."/>
            <person name="Ohm R."/>
            <person name="Sun H."/>
            <person name="Tunlid A."/>
            <person name="Henrissat B."/>
            <person name="Grigoriev I.V."/>
            <person name="Hibbett D.S."/>
            <person name="Martin F."/>
        </authorList>
    </citation>
    <scope>NUCLEOTIDE SEQUENCE [LARGE SCALE GENOMIC DNA]</scope>
    <source>
        <strain evidence="2">Marx 270</strain>
    </source>
</reference>
<dbReference type="InParanoid" id="A0A0C3P124"/>
<protein>
    <submittedName>
        <fullName evidence="1">Uncharacterized protein</fullName>
    </submittedName>
</protein>
<dbReference type="AlphaFoldDB" id="A0A0C3P124"/>
<sequence length="83" mass="9481">MQCVRQHRIFKRMEISGGTDLTPHKLTTRAMRLPRSHHQSSTFSSLASALSKDIHQETTKFRHEERQIAHAGCMDVVALKQAI</sequence>
<name>A0A0C3P124_PISTI</name>
<proteinExistence type="predicted"/>
<organism evidence="1 2">
    <name type="scientific">Pisolithus tinctorius Marx 270</name>
    <dbReference type="NCBI Taxonomy" id="870435"/>
    <lineage>
        <taxon>Eukaryota</taxon>
        <taxon>Fungi</taxon>
        <taxon>Dikarya</taxon>
        <taxon>Basidiomycota</taxon>
        <taxon>Agaricomycotina</taxon>
        <taxon>Agaricomycetes</taxon>
        <taxon>Agaricomycetidae</taxon>
        <taxon>Boletales</taxon>
        <taxon>Sclerodermatineae</taxon>
        <taxon>Pisolithaceae</taxon>
        <taxon>Pisolithus</taxon>
    </lineage>
</organism>
<evidence type="ECO:0000313" key="1">
    <source>
        <dbReference type="EMBL" id="KIO01064.1"/>
    </source>
</evidence>
<dbReference type="HOGENOM" id="CLU_2543497_0_0_1"/>
<dbReference type="EMBL" id="KN831991">
    <property type="protein sequence ID" value="KIO01064.1"/>
    <property type="molecule type" value="Genomic_DNA"/>
</dbReference>
<accession>A0A0C3P124</accession>